<keyword evidence="1" id="KW-0547">Nucleotide-binding</keyword>
<keyword evidence="2" id="KW-0378">Hydrolase</keyword>
<dbReference type="PROSITE" id="PS51084">
    <property type="entry name" value="HIT_2"/>
    <property type="match status" value="1"/>
</dbReference>
<evidence type="ECO:0000256" key="2">
    <source>
        <dbReference type="ARBA" id="ARBA00022801"/>
    </source>
</evidence>
<dbReference type="InterPro" id="IPR019808">
    <property type="entry name" value="Histidine_triad_CS"/>
</dbReference>
<dbReference type="InterPro" id="IPR001310">
    <property type="entry name" value="Histidine_triad_HIT"/>
</dbReference>
<dbReference type="SUPFAM" id="SSF54197">
    <property type="entry name" value="HIT-like"/>
    <property type="match status" value="1"/>
</dbReference>
<feature type="active site" description="Tele-AMP-histidine intermediate" evidence="3">
    <location>
        <position position="139"/>
    </location>
</feature>
<keyword evidence="11" id="KW-1185">Reference proteome</keyword>
<feature type="binding site" evidence="5">
    <location>
        <position position="141"/>
    </location>
    <ligand>
        <name>substrate</name>
    </ligand>
</feature>
<evidence type="ECO:0000313" key="10">
    <source>
        <dbReference type="EMBL" id="MBW0474876.1"/>
    </source>
</evidence>
<dbReference type="PANTHER" id="PTHR46243">
    <property type="entry name" value="BIS(5'-ADENOSYL)-TRIPHOSPHATASE"/>
    <property type="match status" value="1"/>
</dbReference>
<dbReference type="GO" id="GO:0016787">
    <property type="term" value="F:hydrolase activity"/>
    <property type="evidence" value="ECO:0007669"/>
    <property type="project" value="UniProtKB-KW"/>
</dbReference>
<evidence type="ECO:0000256" key="3">
    <source>
        <dbReference type="PIRSR" id="PIRSR601310-1"/>
    </source>
</evidence>
<gene>
    <name evidence="10" type="ORF">O181_014591</name>
</gene>
<feature type="domain" description="HIT" evidence="9">
    <location>
        <begin position="44"/>
        <end position="152"/>
    </location>
</feature>
<comment type="caution">
    <text evidence="10">The sequence shown here is derived from an EMBL/GenBank/DDBJ whole genome shotgun (WGS) entry which is preliminary data.</text>
</comment>
<dbReference type="PANTHER" id="PTHR46243:SF1">
    <property type="entry name" value="BIS(5'-ADENOSYL)-TRIPHOSPHATASE"/>
    <property type="match status" value="1"/>
</dbReference>
<feature type="short sequence motif" description="Histidine triad motif" evidence="4 7">
    <location>
        <begin position="137"/>
        <end position="141"/>
    </location>
</feature>
<evidence type="ECO:0000256" key="5">
    <source>
        <dbReference type="PIRSR" id="PIRSR639383-2"/>
    </source>
</evidence>
<protein>
    <recommendedName>
        <fullName evidence="9">HIT domain-containing protein</fullName>
    </recommendedName>
</protein>
<dbReference type="AlphaFoldDB" id="A0A9Q3C208"/>
<reference evidence="10" key="1">
    <citation type="submission" date="2021-03" db="EMBL/GenBank/DDBJ databases">
        <title>Draft genome sequence of rust myrtle Austropuccinia psidii MF-1, a brazilian biotype.</title>
        <authorList>
            <person name="Quecine M.C."/>
            <person name="Pachon D.M.R."/>
            <person name="Bonatelli M.L."/>
            <person name="Correr F.H."/>
            <person name="Franceschini L.M."/>
            <person name="Leite T.F."/>
            <person name="Margarido G.R.A."/>
            <person name="Almeida C.A."/>
            <person name="Ferrarezi J.A."/>
            <person name="Labate C.A."/>
        </authorList>
    </citation>
    <scope>NUCLEOTIDE SEQUENCE</scope>
    <source>
        <strain evidence="10">MF-1</strain>
    </source>
</reference>
<evidence type="ECO:0000256" key="7">
    <source>
        <dbReference type="PROSITE-ProRule" id="PRU00464"/>
    </source>
</evidence>
<evidence type="ECO:0000256" key="6">
    <source>
        <dbReference type="PIRSR" id="PIRSR639383-3"/>
    </source>
</evidence>
<evidence type="ECO:0000256" key="8">
    <source>
        <dbReference type="SAM" id="MobiDB-lite"/>
    </source>
</evidence>
<accession>A0A9Q3C208</accession>
<feature type="compositionally biased region" description="Basic and acidic residues" evidence="8">
    <location>
        <begin position="175"/>
        <end position="196"/>
    </location>
</feature>
<evidence type="ECO:0000256" key="4">
    <source>
        <dbReference type="PIRSR" id="PIRSR601310-3"/>
    </source>
</evidence>
<dbReference type="InterPro" id="IPR051884">
    <property type="entry name" value="Bis(5'-adenosyl)-TPase_reg"/>
</dbReference>
<dbReference type="OrthoDB" id="680339at2759"/>
<dbReference type="Gene3D" id="3.30.428.10">
    <property type="entry name" value="HIT-like"/>
    <property type="match status" value="1"/>
</dbReference>
<feature type="site" description="Important for induction of apoptosis" evidence="6">
    <location>
        <position position="157"/>
    </location>
</feature>
<dbReference type="Proteomes" id="UP000765509">
    <property type="component" value="Unassembled WGS sequence"/>
</dbReference>
<dbReference type="PRINTS" id="PR00332">
    <property type="entry name" value="HISTRIAD"/>
</dbReference>
<sequence length="212" mass="23751">MAAFLWSILFKNSVVGHGNALRLPAPKLHRPPPLKRMSSSLDSAKMKFASFDVTNQVFYRSEHSFAIVNLKPIAPGHVLVIPKRTEAKRLKDLCPAEVADLFLSVQQIGDLVESVHKANSLTISIQDGSFAGQSVEHLHVHVIPRRPGDFVPNDAIYNHLNAFEASEVSAKNTRTRPDVKIDNDEREPRTEEDMKQEALMLSQYFSTRANRA</sequence>
<dbReference type="CDD" id="cd01275">
    <property type="entry name" value="FHIT"/>
    <property type="match status" value="1"/>
</dbReference>
<dbReference type="InterPro" id="IPR036265">
    <property type="entry name" value="HIT-like_sf"/>
</dbReference>
<dbReference type="FunFam" id="3.30.428.10:FF:000011">
    <property type="entry name" value="Fragile histidine triad"/>
    <property type="match status" value="1"/>
</dbReference>
<feature type="binding site" evidence="5">
    <location>
        <position position="69"/>
    </location>
    <ligand>
        <name>substrate</name>
    </ligand>
</feature>
<name>A0A9Q3C208_9BASI</name>
<feature type="binding site" evidence="5">
    <location>
        <position position="126"/>
    </location>
    <ligand>
        <name>substrate</name>
    </ligand>
</feature>
<feature type="region of interest" description="Disordered" evidence="8">
    <location>
        <begin position="168"/>
        <end position="200"/>
    </location>
</feature>
<evidence type="ECO:0000259" key="9">
    <source>
        <dbReference type="PROSITE" id="PS51084"/>
    </source>
</evidence>
<dbReference type="GO" id="GO:0000166">
    <property type="term" value="F:nucleotide binding"/>
    <property type="evidence" value="ECO:0007669"/>
    <property type="project" value="UniProtKB-KW"/>
</dbReference>
<dbReference type="EMBL" id="AVOT02003894">
    <property type="protein sequence ID" value="MBW0474876.1"/>
    <property type="molecule type" value="Genomic_DNA"/>
</dbReference>
<feature type="binding site" evidence="5">
    <location>
        <begin position="132"/>
        <end position="135"/>
    </location>
    <ligand>
        <name>substrate</name>
    </ligand>
</feature>
<evidence type="ECO:0000256" key="1">
    <source>
        <dbReference type="ARBA" id="ARBA00022741"/>
    </source>
</evidence>
<dbReference type="Pfam" id="PF01230">
    <property type="entry name" value="HIT"/>
    <property type="match status" value="1"/>
</dbReference>
<dbReference type="PROSITE" id="PS00892">
    <property type="entry name" value="HIT_1"/>
    <property type="match status" value="1"/>
</dbReference>
<dbReference type="InterPro" id="IPR011146">
    <property type="entry name" value="HIT-like"/>
</dbReference>
<proteinExistence type="predicted"/>
<evidence type="ECO:0000313" key="11">
    <source>
        <dbReference type="Proteomes" id="UP000765509"/>
    </source>
</evidence>
<dbReference type="InterPro" id="IPR039383">
    <property type="entry name" value="FHIT"/>
</dbReference>
<organism evidence="10 11">
    <name type="scientific">Austropuccinia psidii MF-1</name>
    <dbReference type="NCBI Taxonomy" id="1389203"/>
    <lineage>
        <taxon>Eukaryota</taxon>
        <taxon>Fungi</taxon>
        <taxon>Dikarya</taxon>
        <taxon>Basidiomycota</taxon>
        <taxon>Pucciniomycotina</taxon>
        <taxon>Pucciniomycetes</taxon>
        <taxon>Pucciniales</taxon>
        <taxon>Sphaerophragmiaceae</taxon>
        <taxon>Austropuccinia</taxon>
    </lineage>
</organism>